<evidence type="ECO:0008006" key="2">
    <source>
        <dbReference type="Google" id="ProtNLM"/>
    </source>
</evidence>
<dbReference type="SUPFAM" id="SSF53448">
    <property type="entry name" value="Nucleotide-diphospho-sugar transferases"/>
    <property type="match status" value="1"/>
</dbReference>
<dbReference type="EMBL" id="DAAMGA010000016">
    <property type="protein sequence ID" value="HAC6516667.1"/>
    <property type="molecule type" value="Genomic_DNA"/>
</dbReference>
<dbReference type="AlphaFoldDB" id="A0A701UMQ8"/>
<dbReference type="SUPFAM" id="SSF56112">
    <property type="entry name" value="Protein kinase-like (PK-like)"/>
    <property type="match status" value="1"/>
</dbReference>
<evidence type="ECO:0000313" key="1">
    <source>
        <dbReference type="EMBL" id="HAC6516667.1"/>
    </source>
</evidence>
<reference evidence="1" key="2">
    <citation type="submission" date="2018-07" db="EMBL/GenBank/DDBJ databases">
        <authorList>
            <consortium name="NCBI Pathogen Detection Project"/>
        </authorList>
    </citation>
    <scope>NUCLEOTIDE SEQUENCE</scope>
    <source>
        <strain evidence="1">3940-62</strain>
    </source>
</reference>
<dbReference type="Gene3D" id="3.90.550.10">
    <property type="entry name" value="Spore Coat Polysaccharide Biosynthesis Protein SpsA, Chain A"/>
    <property type="match status" value="1"/>
</dbReference>
<gene>
    <name evidence="1" type="ORF">G0C45_20165</name>
</gene>
<proteinExistence type="predicted"/>
<organism evidence="1">
    <name type="scientific">Salmonella enterica subsp. salamae serovar 47:b:1,5</name>
    <dbReference type="NCBI Taxonomy" id="1967619"/>
    <lineage>
        <taxon>Bacteria</taxon>
        <taxon>Pseudomonadati</taxon>
        <taxon>Pseudomonadota</taxon>
        <taxon>Gammaproteobacteria</taxon>
        <taxon>Enterobacterales</taxon>
        <taxon>Enterobacteriaceae</taxon>
        <taxon>Salmonella</taxon>
    </lineage>
</organism>
<sequence length="540" mass="63052">MIIINSAAYVNDDLRAEFGLLPPCFLPLGNKRLYRYQVESLKKNFPNEEIYISLPEEYVIGEFDKIFLEENAIKIIKSPYYLSQGESLSLILKELSIESNERLIINYGDTLFNTFRNDSLNYFYVSKNIGYYNRAPVEINNQKFSIGQNSPAVDNGELVISGFFCFNDISMLSQCLHNAGCNFLSAIECYYSKVTTQIVMTDDWYDFGHLNSFFTSRTSITTEREFNSLRIDNDCVRKKSSKKQKMLGEANWFINLPSELSIYIPRIFNVKEYDTYAEYTIEYLYNLPLSDMAVFCELPASCWINVFNSCQRFLDISREYSDKSRVLNASDKEEYNKLYLHKTMHRLSEFEKTTSLDLNKSITFNGVKYPSIKDIAYITSEFIKPVCEDDIIITHGDFCFSNILYDFRSQRIKLIDPRGINFYNELSIWGDIRYDLAKLNHSVIGRYDLIIAEHFSLAFDYGKNTINFKLFDDNFKNITDAYLKVFDSFKKLKYSSLEIDCITIHLFLSMLPLHSDSKIRQDAFIANVYRLYSNLELEVL</sequence>
<accession>A0A701UMQ8</accession>
<reference evidence="1" key="1">
    <citation type="journal article" date="2018" name="Genome Biol.">
        <title>SKESA: strategic k-mer extension for scrupulous assemblies.</title>
        <authorList>
            <person name="Souvorov A."/>
            <person name="Agarwala R."/>
            <person name="Lipman D.J."/>
        </authorList>
    </citation>
    <scope>NUCLEOTIDE SEQUENCE</scope>
    <source>
        <strain evidence="1">3940-62</strain>
    </source>
</reference>
<protein>
    <recommendedName>
        <fullName evidence="2">Capsular biosynthesis protein</fullName>
    </recommendedName>
</protein>
<name>A0A701UMQ8_SALER</name>
<comment type="caution">
    <text evidence="1">The sequence shown here is derived from an EMBL/GenBank/DDBJ whole genome shotgun (WGS) entry which is preliminary data.</text>
</comment>
<dbReference type="InterPro" id="IPR029044">
    <property type="entry name" value="Nucleotide-diphossugar_trans"/>
</dbReference>
<dbReference type="InterPro" id="IPR011009">
    <property type="entry name" value="Kinase-like_dom_sf"/>
</dbReference>